<dbReference type="AlphaFoldDB" id="E3H9I6"/>
<feature type="transmembrane region" description="Helical" evidence="1">
    <location>
        <begin position="105"/>
        <end position="123"/>
    </location>
</feature>
<proteinExistence type="predicted"/>
<dbReference type="Proteomes" id="UP000006875">
    <property type="component" value="Chromosome"/>
</dbReference>
<name>E3H9I6_ILYPC</name>
<dbReference type="EMBL" id="CP002281">
    <property type="protein sequence ID" value="ADO83375.1"/>
    <property type="molecule type" value="Genomic_DNA"/>
</dbReference>
<keyword evidence="1" id="KW-1133">Transmembrane helix</keyword>
<reference evidence="2 3" key="1">
    <citation type="journal article" date="2010" name="Stand. Genomic Sci.">
        <title>Complete genome sequence of Ilyobacter polytropus type strain (CuHbu1).</title>
        <authorList>
            <person name="Sikorski J."/>
            <person name="Chertkov O."/>
            <person name="Lapidus A."/>
            <person name="Nolan M."/>
            <person name="Lucas S."/>
            <person name="Del Rio T.G."/>
            <person name="Tice H."/>
            <person name="Cheng J.F."/>
            <person name="Tapia R."/>
            <person name="Han C."/>
            <person name="Goodwin L."/>
            <person name="Pitluck S."/>
            <person name="Liolios K."/>
            <person name="Ivanova N."/>
            <person name="Mavromatis K."/>
            <person name="Mikhailova N."/>
            <person name="Pati A."/>
            <person name="Chen A."/>
            <person name="Palaniappan K."/>
            <person name="Land M."/>
            <person name="Hauser L."/>
            <person name="Chang Y.J."/>
            <person name="Jeffries C.D."/>
            <person name="Brambilla E."/>
            <person name="Yasawong M."/>
            <person name="Rohde M."/>
            <person name="Pukall R."/>
            <person name="Spring S."/>
            <person name="Goker M."/>
            <person name="Woyke T."/>
            <person name="Bristow J."/>
            <person name="Eisen J.A."/>
            <person name="Markowitz V."/>
            <person name="Hugenholtz P."/>
            <person name="Kyrpides N.C."/>
            <person name="Klenk H.P."/>
        </authorList>
    </citation>
    <scope>NUCLEOTIDE SEQUENCE [LARGE SCALE GENOMIC DNA]</scope>
    <source>
        <strain evidence="3">ATCC 51220 / DSM 2926 / LMG 16218 / CuHBu1</strain>
    </source>
</reference>
<dbReference type="HOGENOM" id="CLU_091659_0_0_0"/>
<keyword evidence="1" id="KW-0472">Membrane</keyword>
<dbReference type="Pfam" id="PF04474">
    <property type="entry name" value="DUF554"/>
    <property type="match status" value="1"/>
</dbReference>
<feature type="transmembrane region" description="Helical" evidence="1">
    <location>
        <begin position="143"/>
        <end position="166"/>
    </location>
</feature>
<organism evidence="2 3">
    <name type="scientific">Ilyobacter polytropus (strain ATCC 51220 / DSM 2926 / LMG 16218 / CuHBu1)</name>
    <dbReference type="NCBI Taxonomy" id="572544"/>
    <lineage>
        <taxon>Bacteria</taxon>
        <taxon>Fusobacteriati</taxon>
        <taxon>Fusobacteriota</taxon>
        <taxon>Fusobacteriia</taxon>
        <taxon>Fusobacteriales</taxon>
        <taxon>Fusobacteriaceae</taxon>
        <taxon>Ilyobacter</taxon>
    </lineage>
</organism>
<evidence type="ECO:0000256" key="1">
    <source>
        <dbReference type="SAM" id="Phobius"/>
    </source>
</evidence>
<dbReference type="eggNOG" id="COG1811">
    <property type="taxonomic scope" value="Bacteria"/>
</dbReference>
<keyword evidence="3" id="KW-1185">Reference proteome</keyword>
<evidence type="ECO:0000313" key="3">
    <source>
        <dbReference type="Proteomes" id="UP000006875"/>
    </source>
</evidence>
<feature type="transmembrane region" description="Helical" evidence="1">
    <location>
        <begin position="57"/>
        <end position="74"/>
    </location>
</feature>
<feature type="transmembrane region" description="Helical" evidence="1">
    <location>
        <begin position="35"/>
        <end position="51"/>
    </location>
</feature>
<dbReference type="STRING" id="572544.Ilyop_1597"/>
<feature type="transmembrane region" description="Helical" evidence="1">
    <location>
        <begin position="178"/>
        <end position="204"/>
    </location>
</feature>
<sequence>MILNGVLANSAAVGLGSLLGVFFKNRFNKKIIDTVMNGMGLCVLYVGISGSLKGKNILVVIAAIAIGGIIGEIIDIDDKLRKLGVTIEAKFSSGKDKKESLVDGFLNSTMVVCVGAMAIVGSLQSGLIGDHEVLYAKAFIDLFVVLAMSATMGIGVFFSAFMILFYEGAIVLFAGTISPFLSAVVIDEITCAGSLVIMAIGLNILGITKIKVANLSLAPFIPILIYLFI</sequence>
<dbReference type="InterPro" id="IPR007563">
    <property type="entry name" value="DUF554"/>
</dbReference>
<evidence type="ECO:0008006" key="4">
    <source>
        <dbReference type="Google" id="ProtNLM"/>
    </source>
</evidence>
<keyword evidence="1" id="KW-0812">Transmembrane</keyword>
<accession>E3H9I6</accession>
<protein>
    <recommendedName>
        <fullName evidence="4">Transport protein</fullName>
    </recommendedName>
</protein>
<evidence type="ECO:0000313" key="2">
    <source>
        <dbReference type="EMBL" id="ADO83375.1"/>
    </source>
</evidence>
<dbReference type="RefSeq" id="WP_013388042.1">
    <property type="nucleotide sequence ID" value="NC_014632.1"/>
</dbReference>
<dbReference type="PANTHER" id="PTHR36111:SF2">
    <property type="entry name" value="INNER MEMBRANE PROTEIN"/>
    <property type="match status" value="1"/>
</dbReference>
<dbReference type="PANTHER" id="PTHR36111">
    <property type="entry name" value="INNER MEMBRANE PROTEIN-RELATED"/>
    <property type="match status" value="1"/>
</dbReference>
<feature type="transmembrane region" description="Helical" evidence="1">
    <location>
        <begin position="6"/>
        <end position="23"/>
    </location>
</feature>
<gene>
    <name evidence="2" type="ordered locus">Ilyop_1597</name>
</gene>
<dbReference type="OrthoDB" id="9797976at2"/>
<dbReference type="KEGG" id="ipo:Ilyop_1597"/>